<sequence>MKMEEMAILDAFGVVGREEAGGRVGIGGAKESWFSRLVGGGACGGAAVVATIAILAVSVSKMSYP</sequence>
<protein>
    <submittedName>
        <fullName evidence="2">Uncharacterized protein</fullName>
    </submittedName>
</protein>
<organism evidence="2">
    <name type="scientific">Fagus sylvatica</name>
    <name type="common">Beechnut</name>
    <dbReference type="NCBI Taxonomy" id="28930"/>
    <lineage>
        <taxon>Eukaryota</taxon>
        <taxon>Viridiplantae</taxon>
        <taxon>Streptophyta</taxon>
        <taxon>Embryophyta</taxon>
        <taxon>Tracheophyta</taxon>
        <taxon>Spermatophyta</taxon>
        <taxon>Magnoliopsida</taxon>
        <taxon>eudicotyledons</taxon>
        <taxon>Gunneridae</taxon>
        <taxon>Pentapetalae</taxon>
        <taxon>rosids</taxon>
        <taxon>fabids</taxon>
        <taxon>Fagales</taxon>
        <taxon>Fagaceae</taxon>
        <taxon>Fagus</taxon>
    </lineage>
</organism>
<reference evidence="2" key="1">
    <citation type="submission" date="2018-02" db="EMBL/GenBank/DDBJ databases">
        <authorList>
            <person name="Cohen D.B."/>
            <person name="Kent A.D."/>
        </authorList>
    </citation>
    <scope>NUCLEOTIDE SEQUENCE</scope>
</reference>
<dbReference type="AlphaFoldDB" id="A0A2N9EQ06"/>
<keyword evidence="1" id="KW-0812">Transmembrane</keyword>
<evidence type="ECO:0000256" key="1">
    <source>
        <dbReference type="SAM" id="Phobius"/>
    </source>
</evidence>
<proteinExistence type="predicted"/>
<dbReference type="EMBL" id="OIVN01000241">
    <property type="protein sequence ID" value="SPC76895.1"/>
    <property type="molecule type" value="Genomic_DNA"/>
</dbReference>
<gene>
    <name evidence="2" type="ORF">FSB_LOCUS4777</name>
</gene>
<feature type="transmembrane region" description="Helical" evidence="1">
    <location>
        <begin position="37"/>
        <end position="59"/>
    </location>
</feature>
<keyword evidence="1" id="KW-1133">Transmembrane helix</keyword>
<name>A0A2N9EQ06_FAGSY</name>
<accession>A0A2N9EQ06</accession>
<keyword evidence="1" id="KW-0472">Membrane</keyword>
<evidence type="ECO:0000313" key="2">
    <source>
        <dbReference type="EMBL" id="SPC76895.1"/>
    </source>
</evidence>